<evidence type="ECO:0000313" key="2">
    <source>
        <dbReference type="EMBL" id="HIZ91174.1"/>
    </source>
</evidence>
<dbReference type="PROSITE" id="PS51257">
    <property type="entry name" value="PROKAR_LIPOPROTEIN"/>
    <property type="match status" value="1"/>
</dbReference>
<reference evidence="2" key="2">
    <citation type="submission" date="2021-04" db="EMBL/GenBank/DDBJ databases">
        <authorList>
            <person name="Gilroy R."/>
        </authorList>
    </citation>
    <scope>NUCLEOTIDE SEQUENCE</scope>
    <source>
        <strain evidence="2">CHK118-2852</strain>
    </source>
</reference>
<feature type="signal peptide" evidence="1">
    <location>
        <begin position="1"/>
        <end position="21"/>
    </location>
</feature>
<dbReference type="AlphaFoldDB" id="A0A9D2KC63"/>
<comment type="caution">
    <text evidence="2">The sequence shown here is derived from an EMBL/GenBank/DDBJ whole genome shotgun (WGS) entry which is preliminary data.</text>
</comment>
<proteinExistence type="predicted"/>
<protein>
    <recommendedName>
        <fullName evidence="4">DUF1735 domain-containing protein</fullName>
    </recommendedName>
</protein>
<dbReference type="Proteomes" id="UP000824108">
    <property type="component" value="Unassembled WGS sequence"/>
</dbReference>
<keyword evidence="1" id="KW-0732">Signal</keyword>
<name>A0A9D2KC63_9BACE</name>
<evidence type="ECO:0000256" key="1">
    <source>
        <dbReference type="SAM" id="SignalP"/>
    </source>
</evidence>
<feature type="chain" id="PRO_5039226656" description="DUF1735 domain-containing protein" evidence="1">
    <location>
        <begin position="22"/>
        <end position="258"/>
    </location>
</feature>
<evidence type="ECO:0008006" key="4">
    <source>
        <dbReference type="Google" id="ProtNLM"/>
    </source>
</evidence>
<reference evidence="2" key="1">
    <citation type="journal article" date="2021" name="PeerJ">
        <title>Extensive microbial diversity within the chicken gut microbiome revealed by metagenomics and culture.</title>
        <authorList>
            <person name="Gilroy R."/>
            <person name="Ravi A."/>
            <person name="Getino M."/>
            <person name="Pursley I."/>
            <person name="Horton D.L."/>
            <person name="Alikhan N.F."/>
            <person name="Baker D."/>
            <person name="Gharbi K."/>
            <person name="Hall N."/>
            <person name="Watson M."/>
            <person name="Adriaenssens E.M."/>
            <person name="Foster-Nyarko E."/>
            <person name="Jarju S."/>
            <person name="Secka A."/>
            <person name="Antonio M."/>
            <person name="Oren A."/>
            <person name="Chaudhuri R.R."/>
            <person name="La Ragione R."/>
            <person name="Hildebrand F."/>
            <person name="Pallen M.J."/>
        </authorList>
    </citation>
    <scope>NUCLEOTIDE SEQUENCE</scope>
    <source>
        <strain evidence="2">CHK118-2852</strain>
    </source>
</reference>
<organism evidence="2 3">
    <name type="scientific">Candidatus Bacteroides merdavium</name>
    <dbReference type="NCBI Taxonomy" id="2838472"/>
    <lineage>
        <taxon>Bacteria</taxon>
        <taxon>Pseudomonadati</taxon>
        <taxon>Bacteroidota</taxon>
        <taxon>Bacteroidia</taxon>
        <taxon>Bacteroidales</taxon>
        <taxon>Bacteroidaceae</taxon>
        <taxon>Bacteroides</taxon>
    </lineage>
</organism>
<dbReference type="EMBL" id="DXAV01000032">
    <property type="protein sequence ID" value="HIZ91174.1"/>
    <property type="molecule type" value="Genomic_DNA"/>
</dbReference>
<accession>A0A9D2KC63</accession>
<sequence length="258" mass="28257">MKAINKYFLIALAGVSLTLTACSDDIEREPSPVPTDGIQAYVYADATSLTYLPNDEQSFVVKVARQKTEEAATVHLSTDAAGVNLPATVDFAAGEAVKDVQVTFDIPIGSSLAVTITIPEEEGYVYADNTVTVNITRDYTWLNIGTGVYTSSAFGQSWPQPIQRAKEANVYKLLDCITEGYPMIFTLSADNQTLEAWELQETGYEDATYGMTYYSAKSMVRNGNKLVFTMQLIVSYNGGWGSLGDYVETLEFPEGFDL</sequence>
<evidence type="ECO:0000313" key="3">
    <source>
        <dbReference type="Proteomes" id="UP000824108"/>
    </source>
</evidence>
<gene>
    <name evidence="2" type="ORF">H9807_03520</name>
</gene>